<keyword evidence="3" id="KW-1185">Reference proteome</keyword>
<proteinExistence type="predicted"/>
<dbReference type="Proteomes" id="UP000707731">
    <property type="component" value="Unassembled WGS sequence"/>
</dbReference>
<dbReference type="PANTHER" id="PTHR36151:SF3">
    <property type="entry name" value="ER-BOUND OXYGENASE MPAB_MPAB'_RUBBER OXYGENASE CATALYTIC DOMAIN-CONTAINING PROTEIN"/>
    <property type="match status" value="1"/>
</dbReference>
<protein>
    <submittedName>
        <fullName evidence="2">DUF2236 domain-containing protein</fullName>
    </submittedName>
</protein>
<dbReference type="EMBL" id="JADLQN010000001">
    <property type="protein sequence ID" value="MBF6352958.1"/>
    <property type="molecule type" value="Genomic_DNA"/>
</dbReference>
<organism evidence="2 3">
    <name type="scientific">Nocardia higoensis</name>
    <dbReference type="NCBI Taxonomy" id="228599"/>
    <lineage>
        <taxon>Bacteria</taxon>
        <taxon>Bacillati</taxon>
        <taxon>Actinomycetota</taxon>
        <taxon>Actinomycetes</taxon>
        <taxon>Mycobacteriales</taxon>
        <taxon>Nocardiaceae</taxon>
        <taxon>Nocardia</taxon>
    </lineage>
</organism>
<reference evidence="2 3" key="1">
    <citation type="submission" date="2020-10" db="EMBL/GenBank/DDBJ databases">
        <title>Identification of Nocardia species via Next-generation sequencing and recognition of intraspecies genetic diversity.</title>
        <authorList>
            <person name="Li P."/>
            <person name="Li P."/>
            <person name="Lu B."/>
        </authorList>
    </citation>
    <scope>NUCLEOTIDE SEQUENCE [LARGE SCALE GENOMIC DNA]</scope>
    <source>
        <strain evidence="2 3">BJ06-0143</strain>
    </source>
</reference>
<evidence type="ECO:0000259" key="1">
    <source>
        <dbReference type="Pfam" id="PF09995"/>
    </source>
</evidence>
<dbReference type="PANTHER" id="PTHR36151">
    <property type="entry name" value="BLR2777 PROTEIN"/>
    <property type="match status" value="1"/>
</dbReference>
<sequence>MKTPGLDRTTLLGRYLGDRRFVLTLPRAVGLQILQPSVAAAIVEHTPVSLWEHKKRVVSRMIHLAYAEVDPHPAMLYGHELVRGVDSTGRRYNGLAPDLFFFQHATYVDTLVTSIETFDRPLSLAEKKTLYAQCCQWYRRYGISARHMPETWADFNDYLDEVCAKSLVVTPEAEKLAPELLRPDAWVPRTLPDFAVRSLLHPRTRELLGVEPQPGDRAAMAAYSRMVKAGAKMLSPRSRLVPSARD</sequence>
<comment type="caution">
    <text evidence="2">The sequence shown here is derived from an EMBL/GenBank/DDBJ whole genome shotgun (WGS) entry which is preliminary data.</text>
</comment>
<evidence type="ECO:0000313" key="3">
    <source>
        <dbReference type="Proteomes" id="UP000707731"/>
    </source>
</evidence>
<evidence type="ECO:0000313" key="2">
    <source>
        <dbReference type="EMBL" id="MBF6352958.1"/>
    </source>
</evidence>
<dbReference type="InterPro" id="IPR018713">
    <property type="entry name" value="MPAB/Lcp_cat_dom"/>
</dbReference>
<dbReference type="Pfam" id="PF09995">
    <property type="entry name" value="MPAB_Lcp_cat"/>
    <property type="match status" value="1"/>
</dbReference>
<dbReference type="RefSeq" id="WP_194999934.1">
    <property type="nucleotide sequence ID" value="NZ_JADLQN010000001.1"/>
</dbReference>
<gene>
    <name evidence="2" type="ORF">IU449_00075</name>
</gene>
<accession>A0ABS0D383</accession>
<name>A0ABS0D383_9NOCA</name>
<feature type="domain" description="ER-bound oxygenase mpaB/mpaB'/Rubber oxygenase catalytic" evidence="1">
    <location>
        <begin position="14"/>
        <end position="228"/>
    </location>
</feature>